<proteinExistence type="predicted"/>
<feature type="non-terminal residue" evidence="1">
    <location>
        <position position="51"/>
    </location>
</feature>
<evidence type="ECO:0000313" key="1">
    <source>
        <dbReference type="EMBL" id="GAI28204.1"/>
    </source>
</evidence>
<accession>X1PBA7</accession>
<protein>
    <submittedName>
        <fullName evidence="1">Uncharacterized protein</fullName>
    </submittedName>
</protein>
<organism evidence="1">
    <name type="scientific">marine sediment metagenome</name>
    <dbReference type="NCBI Taxonomy" id="412755"/>
    <lineage>
        <taxon>unclassified sequences</taxon>
        <taxon>metagenomes</taxon>
        <taxon>ecological metagenomes</taxon>
    </lineage>
</organism>
<reference evidence="1" key="1">
    <citation type="journal article" date="2014" name="Front. Microbiol.">
        <title>High frequency of phylogenetically diverse reductive dehalogenase-homologous genes in deep subseafloor sedimentary metagenomes.</title>
        <authorList>
            <person name="Kawai M."/>
            <person name="Futagami T."/>
            <person name="Toyoda A."/>
            <person name="Takaki Y."/>
            <person name="Nishi S."/>
            <person name="Hori S."/>
            <person name="Arai W."/>
            <person name="Tsubouchi T."/>
            <person name="Morono Y."/>
            <person name="Uchiyama I."/>
            <person name="Ito T."/>
            <person name="Fujiyama A."/>
            <person name="Inagaki F."/>
            <person name="Takami H."/>
        </authorList>
    </citation>
    <scope>NUCLEOTIDE SEQUENCE</scope>
    <source>
        <strain evidence="1">Expedition CK06-06</strain>
    </source>
</reference>
<comment type="caution">
    <text evidence="1">The sequence shown here is derived from an EMBL/GenBank/DDBJ whole genome shotgun (WGS) entry which is preliminary data.</text>
</comment>
<gene>
    <name evidence="1" type="ORF">S06H3_30350</name>
</gene>
<sequence length="51" mass="5404">MGNGDAGSRTGKICEGSYYESISGRKSPSTNCRGYGVSGIIETINYPKANR</sequence>
<dbReference type="EMBL" id="BARV01017864">
    <property type="protein sequence ID" value="GAI28204.1"/>
    <property type="molecule type" value="Genomic_DNA"/>
</dbReference>
<dbReference type="AlphaFoldDB" id="X1PBA7"/>
<name>X1PBA7_9ZZZZ</name>